<evidence type="ECO:0000313" key="3">
    <source>
        <dbReference type="Proteomes" id="UP001151760"/>
    </source>
</evidence>
<name>A0ABQ5C3E6_9ASTR</name>
<evidence type="ECO:0000256" key="1">
    <source>
        <dbReference type="SAM" id="MobiDB-lite"/>
    </source>
</evidence>
<proteinExistence type="predicted"/>
<accession>A0ABQ5C3E6</accession>
<evidence type="ECO:0000313" key="2">
    <source>
        <dbReference type="EMBL" id="GJT21670.1"/>
    </source>
</evidence>
<sequence length="85" mass="9518">MHKAQHRTWISKGTPYNFDYRYLVKVNGSLMRSAIENENINHGNRRLAIENLKHGSSAIAIKASSSSNSRNTVLSSKGSKCLDKK</sequence>
<keyword evidence="3" id="KW-1185">Reference proteome</keyword>
<feature type="compositionally biased region" description="Low complexity" evidence="1">
    <location>
        <begin position="63"/>
        <end position="77"/>
    </location>
</feature>
<comment type="caution">
    <text evidence="2">The sequence shown here is derived from an EMBL/GenBank/DDBJ whole genome shotgun (WGS) entry which is preliminary data.</text>
</comment>
<feature type="region of interest" description="Disordered" evidence="1">
    <location>
        <begin position="63"/>
        <end position="85"/>
    </location>
</feature>
<dbReference type="EMBL" id="BQNB010013907">
    <property type="protein sequence ID" value="GJT21670.1"/>
    <property type="molecule type" value="Genomic_DNA"/>
</dbReference>
<protein>
    <submittedName>
        <fullName evidence="2">Uncharacterized protein</fullName>
    </submittedName>
</protein>
<gene>
    <name evidence="2" type="ORF">Tco_0891607</name>
</gene>
<reference evidence="2" key="2">
    <citation type="submission" date="2022-01" db="EMBL/GenBank/DDBJ databases">
        <authorList>
            <person name="Yamashiro T."/>
            <person name="Shiraishi A."/>
            <person name="Satake H."/>
            <person name="Nakayama K."/>
        </authorList>
    </citation>
    <scope>NUCLEOTIDE SEQUENCE</scope>
</reference>
<reference evidence="2" key="1">
    <citation type="journal article" date="2022" name="Int. J. Mol. Sci.">
        <title>Draft Genome of Tanacetum Coccineum: Genomic Comparison of Closely Related Tanacetum-Family Plants.</title>
        <authorList>
            <person name="Yamashiro T."/>
            <person name="Shiraishi A."/>
            <person name="Nakayama K."/>
            <person name="Satake H."/>
        </authorList>
    </citation>
    <scope>NUCLEOTIDE SEQUENCE</scope>
</reference>
<dbReference type="Proteomes" id="UP001151760">
    <property type="component" value="Unassembled WGS sequence"/>
</dbReference>
<organism evidence="2 3">
    <name type="scientific">Tanacetum coccineum</name>
    <dbReference type="NCBI Taxonomy" id="301880"/>
    <lineage>
        <taxon>Eukaryota</taxon>
        <taxon>Viridiplantae</taxon>
        <taxon>Streptophyta</taxon>
        <taxon>Embryophyta</taxon>
        <taxon>Tracheophyta</taxon>
        <taxon>Spermatophyta</taxon>
        <taxon>Magnoliopsida</taxon>
        <taxon>eudicotyledons</taxon>
        <taxon>Gunneridae</taxon>
        <taxon>Pentapetalae</taxon>
        <taxon>asterids</taxon>
        <taxon>campanulids</taxon>
        <taxon>Asterales</taxon>
        <taxon>Asteraceae</taxon>
        <taxon>Asteroideae</taxon>
        <taxon>Anthemideae</taxon>
        <taxon>Anthemidinae</taxon>
        <taxon>Tanacetum</taxon>
    </lineage>
</organism>